<feature type="active site" description="Proton donor/acceptor" evidence="7">
    <location>
        <position position="115"/>
    </location>
</feature>
<evidence type="ECO:0000256" key="8">
    <source>
        <dbReference type="SAM" id="MobiDB-lite"/>
    </source>
</evidence>
<feature type="region of interest" description="Disordered" evidence="8">
    <location>
        <begin position="1"/>
        <end position="21"/>
    </location>
</feature>
<gene>
    <name evidence="10" type="ORF">G3480_07760</name>
</gene>
<evidence type="ECO:0000256" key="1">
    <source>
        <dbReference type="ARBA" id="ARBA00004752"/>
    </source>
</evidence>
<keyword evidence="4 7" id="KW-0133">Cell shape</keyword>
<keyword evidence="11" id="KW-1185">Reference proteome</keyword>
<evidence type="ECO:0000256" key="3">
    <source>
        <dbReference type="ARBA" id="ARBA00022679"/>
    </source>
</evidence>
<evidence type="ECO:0000256" key="6">
    <source>
        <dbReference type="ARBA" id="ARBA00023316"/>
    </source>
</evidence>
<dbReference type="Gene3D" id="2.40.440.10">
    <property type="entry name" value="L,D-transpeptidase catalytic domain-like"/>
    <property type="match status" value="1"/>
</dbReference>
<keyword evidence="5 7" id="KW-0573">Peptidoglycan synthesis</keyword>
<accession>A0A6P1DQB0</accession>
<evidence type="ECO:0000313" key="10">
    <source>
        <dbReference type="EMBL" id="NEX20208.1"/>
    </source>
</evidence>
<evidence type="ECO:0000313" key="11">
    <source>
        <dbReference type="Proteomes" id="UP000471640"/>
    </source>
</evidence>
<feature type="active site" description="Nucleophile" evidence="7">
    <location>
        <position position="135"/>
    </location>
</feature>
<keyword evidence="3" id="KW-0808">Transferase</keyword>
<name>A0A6P1DQB0_9GAMM</name>
<proteinExistence type="inferred from homology"/>
<dbReference type="Pfam" id="PF03734">
    <property type="entry name" value="YkuD"/>
    <property type="match status" value="1"/>
</dbReference>
<dbReference type="GO" id="GO:0071555">
    <property type="term" value="P:cell wall organization"/>
    <property type="evidence" value="ECO:0007669"/>
    <property type="project" value="UniProtKB-UniRule"/>
</dbReference>
<dbReference type="GO" id="GO:0009252">
    <property type="term" value="P:peptidoglycan biosynthetic process"/>
    <property type="evidence" value="ECO:0007669"/>
    <property type="project" value="UniProtKB-UniPathway"/>
</dbReference>
<dbReference type="Proteomes" id="UP000471640">
    <property type="component" value="Unassembled WGS sequence"/>
</dbReference>
<evidence type="ECO:0000256" key="5">
    <source>
        <dbReference type="ARBA" id="ARBA00022984"/>
    </source>
</evidence>
<sequence>MSWLPVPPTSEHQVSSRDQATGRVDRVVVKKAERRLYLMRGDQRLRSYPIALGFSPKGHKRREGDGRTPEGRYVIDWKNSASRFRKSLHLSYPNPADARRAAFRHQAPGGMIMIHGQPSGHRDAQPIEGDWTLGCIAVSNPAIEEIWSLTSTGVPIEILP</sequence>
<feature type="compositionally biased region" description="Polar residues" evidence="8">
    <location>
        <begin position="10"/>
        <end position="19"/>
    </location>
</feature>
<comment type="pathway">
    <text evidence="1 7">Cell wall biogenesis; peptidoglycan biosynthesis.</text>
</comment>
<comment type="similarity">
    <text evidence="2">Belongs to the YkuD family.</text>
</comment>
<dbReference type="GO" id="GO:0016740">
    <property type="term" value="F:transferase activity"/>
    <property type="evidence" value="ECO:0007669"/>
    <property type="project" value="UniProtKB-KW"/>
</dbReference>
<comment type="caution">
    <text evidence="10">The sequence shown here is derived from an EMBL/GenBank/DDBJ whole genome shotgun (WGS) entry which is preliminary data.</text>
</comment>
<evidence type="ECO:0000259" key="9">
    <source>
        <dbReference type="PROSITE" id="PS52029"/>
    </source>
</evidence>
<organism evidence="10 11">
    <name type="scientific">Thiorhodococcus mannitoliphagus</name>
    <dbReference type="NCBI Taxonomy" id="329406"/>
    <lineage>
        <taxon>Bacteria</taxon>
        <taxon>Pseudomonadati</taxon>
        <taxon>Pseudomonadota</taxon>
        <taxon>Gammaproteobacteria</taxon>
        <taxon>Chromatiales</taxon>
        <taxon>Chromatiaceae</taxon>
        <taxon>Thiorhodococcus</taxon>
    </lineage>
</organism>
<dbReference type="InterPro" id="IPR005490">
    <property type="entry name" value="LD_TPept_cat_dom"/>
</dbReference>
<dbReference type="GO" id="GO:0004180">
    <property type="term" value="F:carboxypeptidase activity"/>
    <property type="evidence" value="ECO:0007669"/>
    <property type="project" value="UniProtKB-ARBA"/>
</dbReference>
<protein>
    <submittedName>
        <fullName evidence="10">L,D-transpeptidase family protein</fullName>
    </submittedName>
</protein>
<dbReference type="EMBL" id="JAAIJR010000023">
    <property type="protein sequence ID" value="NEX20208.1"/>
    <property type="molecule type" value="Genomic_DNA"/>
</dbReference>
<dbReference type="GO" id="GO:0008360">
    <property type="term" value="P:regulation of cell shape"/>
    <property type="evidence" value="ECO:0007669"/>
    <property type="project" value="UniProtKB-UniRule"/>
</dbReference>
<dbReference type="PROSITE" id="PS52029">
    <property type="entry name" value="LD_TPASE"/>
    <property type="match status" value="1"/>
</dbReference>
<evidence type="ECO:0000256" key="7">
    <source>
        <dbReference type="PROSITE-ProRule" id="PRU01373"/>
    </source>
</evidence>
<dbReference type="PANTHER" id="PTHR36699">
    <property type="entry name" value="LD-TRANSPEPTIDASE"/>
    <property type="match status" value="1"/>
</dbReference>
<feature type="domain" description="L,D-TPase catalytic" evidence="9">
    <location>
        <begin position="25"/>
        <end position="159"/>
    </location>
</feature>
<reference evidence="10 11" key="2">
    <citation type="submission" date="2020-02" db="EMBL/GenBank/DDBJ databases">
        <title>Genome sequences of Thiorhodococcus mannitoliphagus and Thiorhodococcus minor, purple sulfur photosynthetic bacteria in the gammaproteobacterial family, Chromatiaceae.</title>
        <authorList>
            <person name="Aviles F.A."/>
            <person name="Meyer T.E."/>
            <person name="Kyndt J.A."/>
        </authorList>
    </citation>
    <scope>NUCLEOTIDE SEQUENCE [LARGE SCALE GENOMIC DNA]</scope>
    <source>
        <strain evidence="10 11">DSM 18266</strain>
    </source>
</reference>
<dbReference type="UniPathway" id="UPA00219"/>
<dbReference type="PANTHER" id="PTHR36699:SF1">
    <property type="entry name" value="L,D-TRANSPEPTIDASE YAFK-RELATED"/>
    <property type="match status" value="1"/>
</dbReference>
<dbReference type="AlphaFoldDB" id="A0A6P1DQB0"/>
<keyword evidence="6 7" id="KW-0961">Cell wall biogenesis/degradation</keyword>
<dbReference type="InterPro" id="IPR038063">
    <property type="entry name" value="Transpep_catalytic_dom"/>
</dbReference>
<evidence type="ECO:0000256" key="4">
    <source>
        <dbReference type="ARBA" id="ARBA00022960"/>
    </source>
</evidence>
<dbReference type="CDD" id="cd16913">
    <property type="entry name" value="YkuD_like"/>
    <property type="match status" value="1"/>
</dbReference>
<dbReference type="SUPFAM" id="SSF141523">
    <property type="entry name" value="L,D-transpeptidase catalytic domain-like"/>
    <property type="match status" value="1"/>
</dbReference>
<reference evidence="11" key="1">
    <citation type="journal article" date="2020" name="Microbiol. Resour. Announc.">
        <title>Draft Genome Sequences of Thiorhodococcus mannitoliphagus and Thiorhodococcus minor, Purple Sulfur Photosynthetic Bacteria in the Gammaproteobacterial Family Chromatiaceae.</title>
        <authorList>
            <person name="Aviles F.A."/>
            <person name="Meyer T.E."/>
            <person name="Kyndt J.A."/>
        </authorList>
    </citation>
    <scope>NUCLEOTIDE SEQUENCE [LARGE SCALE GENOMIC DNA]</scope>
    <source>
        <strain evidence="11">DSM 18266</strain>
    </source>
</reference>
<evidence type="ECO:0000256" key="2">
    <source>
        <dbReference type="ARBA" id="ARBA00005992"/>
    </source>
</evidence>